<dbReference type="Proteomes" id="UP001157418">
    <property type="component" value="Unassembled WGS sequence"/>
</dbReference>
<proteinExistence type="predicted"/>
<name>A0AAU9P3H8_9ASTR</name>
<gene>
    <name evidence="1" type="ORF">LVIROSA_LOCUS30309</name>
</gene>
<evidence type="ECO:0000313" key="2">
    <source>
        <dbReference type="Proteomes" id="UP001157418"/>
    </source>
</evidence>
<dbReference type="AlphaFoldDB" id="A0AAU9P3H8"/>
<dbReference type="EMBL" id="CAKMRJ010005523">
    <property type="protein sequence ID" value="CAH1444483.1"/>
    <property type="molecule type" value="Genomic_DNA"/>
</dbReference>
<keyword evidence="2" id="KW-1185">Reference proteome</keyword>
<accession>A0AAU9P3H8</accession>
<evidence type="ECO:0000313" key="1">
    <source>
        <dbReference type="EMBL" id="CAH1444483.1"/>
    </source>
</evidence>
<comment type="caution">
    <text evidence="1">The sequence shown here is derived from an EMBL/GenBank/DDBJ whole genome shotgun (WGS) entry which is preliminary data.</text>
</comment>
<organism evidence="1 2">
    <name type="scientific">Lactuca virosa</name>
    <dbReference type="NCBI Taxonomy" id="75947"/>
    <lineage>
        <taxon>Eukaryota</taxon>
        <taxon>Viridiplantae</taxon>
        <taxon>Streptophyta</taxon>
        <taxon>Embryophyta</taxon>
        <taxon>Tracheophyta</taxon>
        <taxon>Spermatophyta</taxon>
        <taxon>Magnoliopsida</taxon>
        <taxon>eudicotyledons</taxon>
        <taxon>Gunneridae</taxon>
        <taxon>Pentapetalae</taxon>
        <taxon>asterids</taxon>
        <taxon>campanulids</taxon>
        <taxon>Asterales</taxon>
        <taxon>Asteraceae</taxon>
        <taxon>Cichorioideae</taxon>
        <taxon>Cichorieae</taxon>
        <taxon>Lactucinae</taxon>
        <taxon>Lactuca</taxon>
    </lineage>
</organism>
<protein>
    <submittedName>
        <fullName evidence="1">Uncharacterized protein</fullName>
    </submittedName>
</protein>
<reference evidence="1 2" key="1">
    <citation type="submission" date="2022-01" db="EMBL/GenBank/DDBJ databases">
        <authorList>
            <person name="Xiong W."/>
            <person name="Schranz E."/>
        </authorList>
    </citation>
    <scope>NUCLEOTIDE SEQUENCE [LARGE SCALE GENOMIC DNA]</scope>
</reference>
<sequence>MLLEFCGFDPQQKAKVYFNIHGNPCLHRITQISESVTWDGFQFHALQRYNGFEIQNSYKPSFQGNPIKSRAAQFIKCNDLGRRKEKRVKSLWWVMHNRQIKGRSMGSYWIRNGNRNLNTIRRKGNTL</sequence>